<comment type="caution">
    <text evidence="1">The sequence shown here is derived from an EMBL/GenBank/DDBJ whole genome shotgun (WGS) entry which is preliminary data.</text>
</comment>
<evidence type="ECO:0000313" key="1">
    <source>
        <dbReference type="EMBL" id="KAF4675662.1"/>
    </source>
</evidence>
<dbReference type="AlphaFoldDB" id="A0A7J6MVL4"/>
<protein>
    <submittedName>
        <fullName evidence="1">Uncharacterized protein</fullName>
    </submittedName>
</protein>
<reference evidence="1 2" key="1">
    <citation type="submission" date="2020-04" db="EMBL/GenBank/DDBJ databases">
        <title>Perkinsus chesapeaki whole genome sequence.</title>
        <authorList>
            <person name="Bogema D.R."/>
        </authorList>
    </citation>
    <scope>NUCLEOTIDE SEQUENCE [LARGE SCALE GENOMIC DNA]</scope>
    <source>
        <strain evidence="1">ATCC PRA-425</strain>
    </source>
</reference>
<dbReference type="Proteomes" id="UP000591131">
    <property type="component" value="Unassembled WGS sequence"/>
</dbReference>
<gene>
    <name evidence="1" type="ORF">FOL47_007434</name>
</gene>
<organism evidence="1 2">
    <name type="scientific">Perkinsus chesapeaki</name>
    <name type="common">Clam parasite</name>
    <name type="synonym">Perkinsus andrewsi</name>
    <dbReference type="NCBI Taxonomy" id="330153"/>
    <lineage>
        <taxon>Eukaryota</taxon>
        <taxon>Sar</taxon>
        <taxon>Alveolata</taxon>
        <taxon>Perkinsozoa</taxon>
        <taxon>Perkinsea</taxon>
        <taxon>Perkinsida</taxon>
        <taxon>Perkinsidae</taxon>
        <taxon>Perkinsus</taxon>
    </lineage>
</organism>
<proteinExistence type="predicted"/>
<sequence>MPAVWICFEPDTSRYSLSRHLTTDYGDVYKKPTGSCENDENCFCEQPSHLVTVTDNETSKLAGALCTVGCENASDCPQPPSGEAECFDALNFCGVKCSSDSECSEGGYCIGVCVHTVN</sequence>
<keyword evidence="2" id="KW-1185">Reference proteome</keyword>
<name>A0A7J6MVL4_PERCH</name>
<dbReference type="EMBL" id="JAAPAO010000044">
    <property type="protein sequence ID" value="KAF4675662.1"/>
    <property type="molecule type" value="Genomic_DNA"/>
</dbReference>
<accession>A0A7J6MVL4</accession>
<evidence type="ECO:0000313" key="2">
    <source>
        <dbReference type="Proteomes" id="UP000591131"/>
    </source>
</evidence>